<dbReference type="Proteomes" id="UP000287022">
    <property type="component" value="Unassembled WGS sequence"/>
</dbReference>
<feature type="domain" description="Tryptophan synthase beta chain-like PALP" evidence="7">
    <location>
        <begin position="18"/>
        <end position="299"/>
    </location>
</feature>
<comment type="cofactor">
    <cofactor evidence="2">
        <name>pyridoxal 5'-phosphate</name>
        <dbReference type="ChEBI" id="CHEBI:597326"/>
    </cofactor>
</comment>
<dbReference type="GO" id="GO:0070179">
    <property type="term" value="P:D-serine biosynthetic process"/>
    <property type="evidence" value="ECO:0007669"/>
    <property type="project" value="TreeGrafter"/>
</dbReference>
<evidence type="ECO:0000313" key="8">
    <source>
        <dbReference type="EMBL" id="RUO74857.1"/>
    </source>
</evidence>
<proteinExistence type="predicted"/>
<dbReference type="GO" id="GO:0030170">
    <property type="term" value="F:pyridoxal phosphate binding"/>
    <property type="evidence" value="ECO:0007669"/>
    <property type="project" value="InterPro"/>
</dbReference>
<dbReference type="PANTHER" id="PTHR43050">
    <property type="entry name" value="SERINE / THREONINE RACEMASE FAMILY MEMBER"/>
    <property type="match status" value="1"/>
</dbReference>
<dbReference type="GO" id="GO:0018114">
    <property type="term" value="F:threonine racemase activity"/>
    <property type="evidence" value="ECO:0007669"/>
    <property type="project" value="TreeGrafter"/>
</dbReference>
<dbReference type="STRING" id="1122124.GCA_000423165_00240"/>
<dbReference type="Gene3D" id="3.40.50.1100">
    <property type="match status" value="2"/>
</dbReference>
<keyword evidence="5" id="KW-0460">Magnesium</keyword>
<evidence type="ECO:0000313" key="9">
    <source>
        <dbReference type="Proteomes" id="UP000287022"/>
    </source>
</evidence>
<accession>A0A432ZA75</accession>
<dbReference type="PROSITE" id="PS00165">
    <property type="entry name" value="DEHYDRATASE_SER_THR"/>
    <property type="match status" value="1"/>
</dbReference>
<dbReference type="InterPro" id="IPR001926">
    <property type="entry name" value="TrpB-like_PALP"/>
</dbReference>
<dbReference type="InterPro" id="IPR000634">
    <property type="entry name" value="Ser/Thr_deHydtase_PyrdxlP-BS"/>
</dbReference>
<evidence type="ECO:0000256" key="6">
    <source>
        <dbReference type="ARBA" id="ARBA00022898"/>
    </source>
</evidence>
<sequence>MLQFSDVSAAADRIAARVKRTPVVQSDALNSALNCKVYLKCEHLQKSGAFKFRGACNALLQLSPEQRAAGVVTVSSGNHGAGLAAAGQLLGVQVTVGVAHNASPLKRQNMLDFGANIIPIEAGMPAREAFIDAQRAAQQQVIPPYDHPHIMAGQGTAALELFEDYPDLAVLLTPLGGGGLLSGSSVVAKHYGAKCYGIEPELAADGYQSLQSGRLQPAMPPTSICDGLLTSVGEHPFAVIQANVADILLVSDAQVVDAQHLVDDCTGMWVEPSSATVIAAIQRYPELFAEKHVGVVISGGNVKRPS</sequence>
<dbReference type="GO" id="GO:0030378">
    <property type="term" value="F:serine racemase activity"/>
    <property type="evidence" value="ECO:0007669"/>
    <property type="project" value="TreeGrafter"/>
</dbReference>
<dbReference type="InterPro" id="IPR036052">
    <property type="entry name" value="TrpB-like_PALP_sf"/>
</dbReference>
<evidence type="ECO:0000259" key="7">
    <source>
        <dbReference type="Pfam" id="PF00291"/>
    </source>
</evidence>
<comment type="caution">
    <text evidence="8">The sequence shown here is derived from an EMBL/GenBank/DDBJ whole genome shotgun (WGS) entry which is preliminary data.</text>
</comment>
<keyword evidence="6" id="KW-0663">Pyridoxal phosphate</keyword>
<dbReference type="SUPFAM" id="SSF53686">
    <property type="entry name" value="Tryptophan synthase beta subunit-like PLP-dependent enzymes"/>
    <property type="match status" value="1"/>
</dbReference>
<dbReference type="PANTHER" id="PTHR43050:SF1">
    <property type="entry name" value="SERINE RACEMASE"/>
    <property type="match status" value="1"/>
</dbReference>
<protein>
    <submittedName>
        <fullName evidence="8">Threonine/serine dehydratase</fullName>
    </submittedName>
</protein>
<gene>
    <name evidence="8" type="ORF">CWI80_05865</name>
</gene>
<dbReference type="AlphaFoldDB" id="A0A432ZA75"/>
<keyword evidence="9" id="KW-1185">Reference proteome</keyword>
<dbReference type="GO" id="GO:0005524">
    <property type="term" value="F:ATP binding"/>
    <property type="evidence" value="ECO:0007669"/>
    <property type="project" value="TreeGrafter"/>
</dbReference>
<dbReference type="Pfam" id="PF00291">
    <property type="entry name" value="PALP"/>
    <property type="match status" value="1"/>
</dbReference>
<comment type="cofactor">
    <cofactor evidence="4">
        <name>Mg(2+)</name>
        <dbReference type="ChEBI" id="CHEBI:18420"/>
    </cofactor>
</comment>
<reference evidence="9" key="1">
    <citation type="journal article" date="2018" name="Front. Microbiol.">
        <title>Genome-Based Analysis Reveals the Taxonomy and Diversity of the Family Idiomarinaceae.</title>
        <authorList>
            <person name="Liu Y."/>
            <person name="Lai Q."/>
            <person name="Shao Z."/>
        </authorList>
    </citation>
    <scope>NUCLEOTIDE SEQUENCE [LARGE SCALE GENOMIC DNA]</scope>
    <source>
        <strain evidence="9">c121</strain>
    </source>
</reference>
<dbReference type="GO" id="GO:0003941">
    <property type="term" value="F:L-serine ammonia-lyase activity"/>
    <property type="evidence" value="ECO:0007669"/>
    <property type="project" value="TreeGrafter"/>
</dbReference>
<name>A0A432ZA75_9GAMM</name>
<dbReference type="CDD" id="cd01562">
    <property type="entry name" value="Thr-dehyd"/>
    <property type="match status" value="1"/>
</dbReference>
<organism evidence="8 9">
    <name type="scientific">Pseudidiomarina sediminum</name>
    <dbReference type="NCBI Taxonomy" id="431675"/>
    <lineage>
        <taxon>Bacteria</taxon>
        <taxon>Pseudomonadati</taxon>
        <taxon>Pseudomonadota</taxon>
        <taxon>Gammaproteobacteria</taxon>
        <taxon>Alteromonadales</taxon>
        <taxon>Idiomarinaceae</taxon>
        <taxon>Pseudidiomarina</taxon>
    </lineage>
</organism>
<comment type="cofactor">
    <cofactor evidence="3">
        <name>Mn(2+)</name>
        <dbReference type="ChEBI" id="CHEBI:29035"/>
    </cofactor>
</comment>
<evidence type="ECO:0000256" key="1">
    <source>
        <dbReference type="ARBA" id="ARBA00001913"/>
    </source>
</evidence>
<dbReference type="GO" id="GO:0000287">
    <property type="term" value="F:magnesium ion binding"/>
    <property type="evidence" value="ECO:0007669"/>
    <property type="project" value="TreeGrafter"/>
</dbReference>
<evidence type="ECO:0000256" key="4">
    <source>
        <dbReference type="ARBA" id="ARBA00001946"/>
    </source>
</evidence>
<evidence type="ECO:0000256" key="2">
    <source>
        <dbReference type="ARBA" id="ARBA00001933"/>
    </source>
</evidence>
<dbReference type="EMBL" id="PIQE01000001">
    <property type="protein sequence ID" value="RUO74857.1"/>
    <property type="molecule type" value="Genomic_DNA"/>
</dbReference>
<evidence type="ECO:0000256" key="5">
    <source>
        <dbReference type="ARBA" id="ARBA00022842"/>
    </source>
</evidence>
<dbReference type="RefSeq" id="WP_034727833.1">
    <property type="nucleotide sequence ID" value="NZ_JAHVIQ010000001.1"/>
</dbReference>
<comment type="cofactor">
    <cofactor evidence="1">
        <name>Ca(2+)</name>
        <dbReference type="ChEBI" id="CHEBI:29108"/>
    </cofactor>
</comment>
<evidence type="ECO:0000256" key="3">
    <source>
        <dbReference type="ARBA" id="ARBA00001936"/>
    </source>
</evidence>